<evidence type="ECO:0000259" key="4">
    <source>
        <dbReference type="Pfam" id="PF17210"/>
    </source>
</evidence>
<name>A0ABS3JDS8_9BACT</name>
<evidence type="ECO:0000256" key="3">
    <source>
        <dbReference type="ARBA" id="ARBA00022729"/>
    </source>
</evidence>
<dbReference type="Pfam" id="PF17210">
    <property type="entry name" value="SdrD_B"/>
    <property type="match status" value="1"/>
</dbReference>
<keyword evidence="3" id="KW-0732">Signal</keyword>
<sequence length="162" mass="17969">MYLASQAWLGVRTRTYKSSWPCNSAVATTTTNASGPYSFTGLTSGTSNSYSVGFTPPAGYNATISNVGSDTADSDADPITGNTTLDVGFVKAAYPPPLSSPRPSITTEWQKAESRHLHDLPDQHQCHHGHERDCYRCFQLVGTYHRRISHHLRRHFYAFCNR</sequence>
<comment type="caution">
    <text evidence="5">The sequence shown here is derived from an EMBL/GenBank/DDBJ whole genome shotgun (WGS) entry which is preliminary data.</text>
</comment>
<evidence type="ECO:0000313" key="6">
    <source>
        <dbReference type="Proteomes" id="UP000664628"/>
    </source>
</evidence>
<keyword evidence="6" id="KW-1185">Reference proteome</keyword>
<dbReference type="Gene3D" id="2.60.40.10">
    <property type="entry name" value="Immunoglobulins"/>
    <property type="match status" value="1"/>
</dbReference>
<accession>A0ABS3JDS8</accession>
<organism evidence="5 6">
    <name type="scientific">Fibrella forsythiae</name>
    <dbReference type="NCBI Taxonomy" id="2817061"/>
    <lineage>
        <taxon>Bacteria</taxon>
        <taxon>Pseudomonadati</taxon>
        <taxon>Bacteroidota</taxon>
        <taxon>Cytophagia</taxon>
        <taxon>Cytophagales</taxon>
        <taxon>Spirosomataceae</taxon>
        <taxon>Fibrella</taxon>
    </lineage>
</organism>
<reference evidence="5 6" key="1">
    <citation type="submission" date="2021-03" db="EMBL/GenBank/DDBJ databases">
        <title>Fibrella sp. HMF5405 genome sequencing and assembly.</title>
        <authorList>
            <person name="Kang H."/>
            <person name="Kim H."/>
            <person name="Bae S."/>
            <person name="Joh K."/>
        </authorList>
    </citation>
    <scope>NUCLEOTIDE SEQUENCE [LARGE SCALE GENOMIC DNA]</scope>
    <source>
        <strain evidence="5 6">HMF5405</strain>
    </source>
</reference>
<dbReference type="InterPro" id="IPR033764">
    <property type="entry name" value="Sdr_B"/>
</dbReference>
<dbReference type="SUPFAM" id="SSF117074">
    <property type="entry name" value="Hypothetical protein PA1324"/>
    <property type="match status" value="1"/>
</dbReference>
<evidence type="ECO:0000256" key="1">
    <source>
        <dbReference type="ARBA" id="ARBA00004613"/>
    </source>
</evidence>
<dbReference type="Proteomes" id="UP000664628">
    <property type="component" value="Unassembled WGS sequence"/>
</dbReference>
<comment type="subcellular location">
    <subcellularLocation>
        <location evidence="1">Secreted</location>
    </subcellularLocation>
</comment>
<dbReference type="InterPro" id="IPR013783">
    <property type="entry name" value="Ig-like_fold"/>
</dbReference>
<keyword evidence="2" id="KW-0964">Secreted</keyword>
<protein>
    <recommendedName>
        <fullName evidence="4">SD-repeat containing protein B domain-containing protein</fullName>
    </recommendedName>
</protein>
<evidence type="ECO:0000313" key="5">
    <source>
        <dbReference type="EMBL" id="MBO0948155.1"/>
    </source>
</evidence>
<dbReference type="EMBL" id="JAFMYW010000001">
    <property type="protein sequence ID" value="MBO0948155.1"/>
    <property type="molecule type" value="Genomic_DNA"/>
</dbReference>
<evidence type="ECO:0000256" key="2">
    <source>
        <dbReference type="ARBA" id="ARBA00022525"/>
    </source>
</evidence>
<feature type="domain" description="SD-repeat containing protein B" evidence="4">
    <location>
        <begin position="23"/>
        <end position="84"/>
    </location>
</feature>
<proteinExistence type="predicted"/>
<gene>
    <name evidence="5" type="ORF">J2I46_06145</name>
</gene>